<organism evidence="1 2">
    <name type="scientific">Solanum tuberosum</name>
    <name type="common">Potato</name>
    <dbReference type="NCBI Taxonomy" id="4113"/>
    <lineage>
        <taxon>Eukaryota</taxon>
        <taxon>Viridiplantae</taxon>
        <taxon>Streptophyta</taxon>
        <taxon>Embryophyta</taxon>
        <taxon>Tracheophyta</taxon>
        <taxon>Spermatophyta</taxon>
        <taxon>Magnoliopsida</taxon>
        <taxon>eudicotyledons</taxon>
        <taxon>Gunneridae</taxon>
        <taxon>Pentapetalae</taxon>
        <taxon>asterids</taxon>
        <taxon>lamiids</taxon>
        <taxon>Solanales</taxon>
        <taxon>Solanaceae</taxon>
        <taxon>Solanoideae</taxon>
        <taxon>Solaneae</taxon>
        <taxon>Solanum</taxon>
    </lineage>
</organism>
<dbReference type="eggNOG" id="KOG2572">
    <property type="taxonomic scope" value="Eukaryota"/>
</dbReference>
<dbReference type="InParanoid" id="M1B0D4"/>
<dbReference type="HOGENOM" id="CLU_1761997_0_0_1"/>
<dbReference type="PANTHER" id="PTHR10894">
    <property type="entry name" value="NUCLEOLAR PROTEIN 5 NUCLEOLAR PROTEIN NOP5 NOP58"/>
    <property type="match status" value="1"/>
</dbReference>
<accession>M1B0D4</accession>
<name>M1B0D4_SOLTU</name>
<dbReference type="EnsemblPlants" id="PGSC0003DMT400034246">
    <property type="protein sequence ID" value="PGSC0003DMT400034246"/>
    <property type="gene ID" value="PGSC0003DMG400013167"/>
</dbReference>
<sequence length="148" mass="16735">MSRKERKMSRAKVGNIPLLAWKIDELAVFPRKSKEALHIHRCRRRNKQQVAAADRVVVLKQKSFSKFEVENTSEALSVAMLLINSKPNKGLRKFLKAHCDGETLVVADSKLGNAIKEKLVYLYDWWLIKADIGDGSKRLGVGGFTAKE</sequence>
<dbReference type="Gramene" id="PGSC0003DMT400034246">
    <property type="protein sequence ID" value="PGSC0003DMT400034246"/>
    <property type="gene ID" value="PGSC0003DMG400013167"/>
</dbReference>
<keyword evidence="2" id="KW-1185">Reference proteome</keyword>
<evidence type="ECO:0000313" key="2">
    <source>
        <dbReference type="Proteomes" id="UP000011115"/>
    </source>
</evidence>
<dbReference type="GO" id="GO:0030515">
    <property type="term" value="F:snoRNA binding"/>
    <property type="evidence" value="ECO:0007669"/>
    <property type="project" value="InterPro"/>
</dbReference>
<dbReference type="PaxDb" id="4113-PGSC0003DMT400034246"/>
<dbReference type="GO" id="GO:0031428">
    <property type="term" value="C:box C/D methylation guide snoRNP complex"/>
    <property type="evidence" value="ECO:0007669"/>
    <property type="project" value="InterPro"/>
</dbReference>
<dbReference type="STRING" id="4113.M1B0D4"/>
<reference evidence="1" key="2">
    <citation type="submission" date="2015-06" db="UniProtKB">
        <authorList>
            <consortium name="EnsemblPlants"/>
        </authorList>
    </citation>
    <scope>IDENTIFICATION</scope>
    <source>
        <strain evidence="1">DM1-3 516 R44</strain>
    </source>
</reference>
<dbReference type="PANTHER" id="PTHR10894:SF1">
    <property type="entry name" value="NUCLEOLAR PROTEIN 58"/>
    <property type="match status" value="1"/>
</dbReference>
<protein>
    <submittedName>
        <fullName evidence="1">MAR-binding protein</fullName>
    </submittedName>
</protein>
<dbReference type="AlphaFoldDB" id="M1B0D4"/>
<dbReference type="ExpressionAtlas" id="M1B0D4">
    <property type="expression patterns" value="baseline"/>
</dbReference>
<dbReference type="Proteomes" id="UP000011115">
    <property type="component" value="Unassembled WGS sequence"/>
</dbReference>
<dbReference type="GO" id="GO:0032040">
    <property type="term" value="C:small-subunit processome"/>
    <property type="evidence" value="ECO:0007669"/>
    <property type="project" value="InterPro"/>
</dbReference>
<reference evidence="2" key="1">
    <citation type="journal article" date="2011" name="Nature">
        <title>Genome sequence and analysis of the tuber crop potato.</title>
        <authorList>
            <consortium name="The Potato Genome Sequencing Consortium"/>
        </authorList>
    </citation>
    <scope>NUCLEOTIDE SEQUENCE [LARGE SCALE GENOMIC DNA]</scope>
    <source>
        <strain evidence="2">cv. DM1-3 516 R44</strain>
    </source>
</reference>
<dbReference type="InterPro" id="IPR045056">
    <property type="entry name" value="Nop56/Nop58"/>
</dbReference>
<proteinExistence type="predicted"/>
<evidence type="ECO:0000313" key="1">
    <source>
        <dbReference type="EnsemblPlants" id="PGSC0003DMT400034246"/>
    </source>
</evidence>